<gene>
    <name evidence="7" type="ORF">C2S53_020173</name>
</gene>
<dbReference type="InterPro" id="IPR000156">
    <property type="entry name" value="Ran_bind_dom"/>
</dbReference>
<dbReference type="GO" id="GO:0051028">
    <property type="term" value="P:mRNA transport"/>
    <property type="evidence" value="ECO:0007669"/>
    <property type="project" value="UniProtKB-KW"/>
</dbReference>
<keyword evidence="3" id="KW-0811">Translocation</keyword>
<keyword evidence="2" id="KW-0509">mRNA transport</keyword>
<keyword evidence="4" id="KW-0539">Nucleus</keyword>
<dbReference type="AlphaFoldDB" id="A0AAD4NW95"/>
<keyword evidence="4" id="KW-0906">Nuclear pore complex</keyword>
<dbReference type="GO" id="GO:0015031">
    <property type="term" value="P:protein transport"/>
    <property type="evidence" value="ECO:0007669"/>
    <property type="project" value="UniProtKB-KW"/>
</dbReference>
<dbReference type="Pfam" id="PF00638">
    <property type="entry name" value="Ran_BP1"/>
    <property type="match status" value="1"/>
</dbReference>
<protein>
    <submittedName>
        <fullName evidence="7">Pleckstrin homology domain superfamily protein</fullName>
    </submittedName>
</protein>
<keyword evidence="4" id="KW-0653">Protein transport</keyword>
<dbReference type="PANTHER" id="PTHR23138">
    <property type="entry name" value="RAN BINDING PROTEIN"/>
    <property type="match status" value="1"/>
</dbReference>
<dbReference type="PANTHER" id="PTHR23138:SF141">
    <property type="entry name" value="NUCLEAR PORE COMPLEX PROTEIN NUP50"/>
    <property type="match status" value="1"/>
</dbReference>
<reference evidence="7 8" key="1">
    <citation type="journal article" date="2021" name="Nat. Commun.">
        <title>Incipient diploidization of the medicinal plant Perilla within 10,000 years.</title>
        <authorList>
            <person name="Zhang Y."/>
            <person name="Shen Q."/>
            <person name="Leng L."/>
            <person name="Zhang D."/>
            <person name="Chen S."/>
            <person name="Shi Y."/>
            <person name="Ning Z."/>
            <person name="Chen S."/>
        </authorList>
    </citation>
    <scope>NUCLEOTIDE SEQUENCE [LARGE SCALE GENOMIC DNA]</scope>
    <source>
        <strain evidence="8">cv. PC099</strain>
    </source>
</reference>
<dbReference type="GO" id="GO:0005643">
    <property type="term" value="C:nuclear pore"/>
    <property type="evidence" value="ECO:0007669"/>
    <property type="project" value="UniProtKB-SubCell"/>
</dbReference>
<evidence type="ECO:0000313" key="8">
    <source>
        <dbReference type="Proteomes" id="UP001190926"/>
    </source>
</evidence>
<evidence type="ECO:0000259" key="6">
    <source>
        <dbReference type="PROSITE" id="PS50196"/>
    </source>
</evidence>
<accession>A0AAD4NW95</accession>
<evidence type="ECO:0000256" key="3">
    <source>
        <dbReference type="ARBA" id="ARBA00023010"/>
    </source>
</evidence>
<keyword evidence="2" id="KW-0813">Transport</keyword>
<dbReference type="Proteomes" id="UP001190926">
    <property type="component" value="Unassembled WGS sequence"/>
</dbReference>
<evidence type="ECO:0000256" key="5">
    <source>
        <dbReference type="SAM" id="MobiDB-lite"/>
    </source>
</evidence>
<dbReference type="SUPFAM" id="SSF50729">
    <property type="entry name" value="PH domain-like"/>
    <property type="match status" value="1"/>
</dbReference>
<dbReference type="InterPro" id="IPR045255">
    <property type="entry name" value="RanBP1-like"/>
</dbReference>
<evidence type="ECO:0000256" key="2">
    <source>
        <dbReference type="ARBA" id="ARBA00022816"/>
    </source>
</evidence>
<organism evidence="7 8">
    <name type="scientific">Perilla frutescens var. hirtella</name>
    <name type="common">Perilla citriodora</name>
    <name type="synonym">Perilla setoyensis</name>
    <dbReference type="NCBI Taxonomy" id="608512"/>
    <lineage>
        <taxon>Eukaryota</taxon>
        <taxon>Viridiplantae</taxon>
        <taxon>Streptophyta</taxon>
        <taxon>Embryophyta</taxon>
        <taxon>Tracheophyta</taxon>
        <taxon>Spermatophyta</taxon>
        <taxon>Magnoliopsida</taxon>
        <taxon>eudicotyledons</taxon>
        <taxon>Gunneridae</taxon>
        <taxon>Pentapetalae</taxon>
        <taxon>asterids</taxon>
        <taxon>lamiids</taxon>
        <taxon>Lamiales</taxon>
        <taxon>Lamiaceae</taxon>
        <taxon>Nepetoideae</taxon>
        <taxon>Elsholtzieae</taxon>
        <taxon>Perilla</taxon>
    </lineage>
</organism>
<feature type="region of interest" description="Disordered" evidence="5">
    <location>
        <begin position="239"/>
        <end position="260"/>
    </location>
</feature>
<dbReference type="Gene3D" id="2.30.29.30">
    <property type="entry name" value="Pleckstrin-homology domain (PH domain)/Phosphotyrosine-binding domain (PTB)"/>
    <property type="match status" value="1"/>
</dbReference>
<keyword evidence="8" id="KW-1185">Reference proteome</keyword>
<dbReference type="PROSITE" id="PS50196">
    <property type="entry name" value="RANBD1"/>
    <property type="match status" value="1"/>
</dbReference>
<dbReference type="InterPro" id="IPR011993">
    <property type="entry name" value="PH-like_dom_sf"/>
</dbReference>
<feature type="domain" description="RanBD1" evidence="6">
    <location>
        <begin position="258"/>
        <end position="387"/>
    </location>
</feature>
<sequence>MRGAKRAAISDSAPIFNSNDSFMQSKRVIMGSPFDLLKAEQSNPQPPLDMKRAESSKQHVRALNTQFASWVQAQLQNHPDELWEDGVQDYLNHAKNIMGKFSDVVNWLKANASKGESLGELRSNDAQTKHASDIGKSSHNLFLEKPGFPAFSAAITPSSGSWNLGNDAQSKPASEIDKSSQKLVLDKPPGFPAFSAATTPSFGSWTPGNVSSSNAPFTFGGSQVLVTGKANAVSFGNEASNEADGEDVEQPGSPSVKKSQEEGIVVVHEVKCKLYVKSSNPEDKDAWKDKGMGQLNIKCKEGVSKGTKESKPTIVIRNDVGKLLLNALLYSGIKTSKQKKSVVAIFHTSGDGDNNDAVVARTFLMKTKTEEESDKLAAAIQEHAPAS</sequence>
<dbReference type="CDD" id="cd13170">
    <property type="entry name" value="RanBD_NUP50"/>
    <property type="match status" value="1"/>
</dbReference>
<dbReference type="SMART" id="SM00160">
    <property type="entry name" value="RanBD"/>
    <property type="match status" value="1"/>
</dbReference>
<evidence type="ECO:0000256" key="4">
    <source>
        <dbReference type="ARBA" id="ARBA00023132"/>
    </source>
</evidence>
<comment type="subcellular location">
    <subcellularLocation>
        <location evidence="1">Nucleus</location>
        <location evidence="1">Nuclear pore complex</location>
    </subcellularLocation>
</comment>
<proteinExistence type="predicted"/>
<dbReference type="EMBL" id="SDAM02029772">
    <property type="protein sequence ID" value="KAH6754808.1"/>
    <property type="molecule type" value="Genomic_DNA"/>
</dbReference>
<evidence type="ECO:0000256" key="1">
    <source>
        <dbReference type="ARBA" id="ARBA00004567"/>
    </source>
</evidence>
<name>A0AAD4NW95_PERFH</name>
<comment type="caution">
    <text evidence="7">The sequence shown here is derived from an EMBL/GenBank/DDBJ whole genome shotgun (WGS) entry which is preliminary data.</text>
</comment>
<evidence type="ECO:0000313" key="7">
    <source>
        <dbReference type="EMBL" id="KAH6754808.1"/>
    </source>
</evidence>